<sequence length="196" mass="22774">MTEYLQKLLSAKSENETLEFKEAKNSFSVMGNDDEQQRAILLEEEEDYTAQICPGVTITDLDTSAIQILKQRWIEKSQNKEIARYSNEDVLRKLLLIRTNKVTNAAVLLLGSDVCIALQIPQAEFIFEWRVKDEAIDFDLRKNLRKPFVMAIDEIWELINARNYRVAKNKGFVEVDIWAYHRDSIREGLLNAFAQD</sequence>
<organism evidence="1 2">
    <name type="scientific">Candidatus Roizmanbacteria bacterium RIFCSPLOWO2_01_FULL_45_11</name>
    <dbReference type="NCBI Taxonomy" id="1802070"/>
    <lineage>
        <taxon>Bacteria</taxon>
        <taxon>Candidatus Roizmaniibacteriota</taxon>
    </lineage>
</organism>
<accession>A0A1F7JBS3</accession>
<dbReference type="Proteomes" id="UP000178486">
    <property type="component" value="Unassembled WGS sequence"/>
</dbReference>
<proteinExistence type="predicted"/>
<comment type="caution">
    <text evidence="1">The sequence shown here is derived from an EMBL/GenBank/DDBJ whole genome shotgun (WGS) entry which is preliminary data.</text>
</comment>
<evidence type="ECO:0000313" key="2">
    <source>
        <dbReference type="Proteomes" id="UP000178486"/>
    </source>
</evidence>
<dbReference type="PANTHER" id="PTHR30595:SF6">
    <property type="entry name" value="SCHLAFEN ALBA-2 DOMAIN-CONTAINING PROTEIN"/>
    <property type="match status" value="1"/>
</dbReference>
<protein>
    <submittedName>
        <fullName evidence="1">Uncharacterized protein</fullName>
    </submittedName>
</protein>
<dbReference type="InterPro" id="IPR038475">
    <property type="entry name" value="RecG_C_sf"/>
</dbReference>
<evidence type="ECO:0000313" key="1">
    <source>
        <dbReference type="EMBL" id="OGK53078.1"/>
    </source>
</evidence>
<dbReference type="AlphaFoldDB" id="A0A1F7JBS3"/>
<gene>
    <name evidence="1" type="ORF">A3B56_00715</name>
</gene>
<dbReference type="Gene3D" id="3.30.565.60">
    <property type="match status" value="1"/>
</dbReference>
<reference evidence="1 2" key="1">
    <citation type="journal article" date="2016" name="Nat. Commun.">
        <title>Thousands of microbial genomes shed light on interconnected biogeochemical processes in an aquifer system.</title>
        <authorList>
            <person name="Anantharaman K."/>
            <person name="Brown C.T."/>
            <person name="Hug L.A."/>
            <person name="Sharon I."/>
            <person name="Castelle C.J."/>
            <person name="Probst A.J."/>
            <person name="Thomas B.C."/>
            <person name="Singh A."/>
            <person name="Wilkins M.J."/>
            <person name="Karaoz U."/>
            <person name="Brodie E.L."/>
            <person name="Williams K.H."/>
            <person name="Hubbard S.S."/>
            <person name="Banfield J.F."/>
        </authorList>
    </citation>
    <scope>NUCLEOTIDE SEQUENCE [LARGE SCALE GENOMIC DNA]</scope>
</reference>
<dbReference type="PANTHER" id="PTHR30595">
    <property type="entry name" value="GLPR-RELATED TRANSCRIPTIONAL REPRESSOR"/>
    <property type="match status" value="1"/>
</dbReference>
<dbReference type="EMBL" id="MGAU01000068">
    <property type="protein sequence ID" value="OGK53078.1"/>
    <property type="molecule type" value="Genomic_DNA"/>
</dbReference>
<name>A0A1F7JBS3_9BACT</name>